<dbReference type="Proteomes" id="UP001430193">
    <property type="component" value="Unassembled WGS sequence"/>
</dbReference>
<keyword evidence="1" id="KW-0732">Signal</keyword>
<dbReference type="EMBL" id="JADIKF010000040">
    <property type="protein sequence ID" value="MBM7131213.1"/>
    <property type="molecule type" value="Genomic_DNA"/>
</dbReference>
<name>A0ABS2KLC6_9GAMM</name>
<evidence type="ECO:0000313" key="2">
    <source>
        <dbReference type="EMBL" id="MBM7131213.1"/>
    </source>
</evidence>
<gene>
    <name evidence="2" type="ORF">ISS99_16930</name>
</gene>
<evidence type="ECO:0008006" key="4">
    <source>
        <dbReference type="Google" id="ProtNLM"/>
    </source>
</evidence>
<accession>A0ABS2KLC6</accession>
<feature type="chain" id="PRO_5045402186" description="Secreted protein" evidence="1">
    <location>
        <begin position="30"/>
        <end position="324"/>
    </location>
</feature>
<proteinExistence type="predicted"/>
<comment type="caution">
    <text evidence="2">The sequence shown here is derived from an EMBL/GenBank/DDBJ whole genome shotgun (WGS) entry which is preliminary data.</text>
</comment>
<sequence>MKNGHVRCAVYLAVVSVFAGAVAMPSAFAASSAPDLEAQFHAAWRHTMQHTSAPANGCYHASYPSTVWSKVDCVKAPNRLYLPRHKPEAQTVGNGDDYAAVASSGVISQTVGSFPSVSGVTSESDDGESDDYSLQLNSNFMSTDACNGVSGCQAWEQFVYASGEGEAFMQYWLINYGDTCPSGGWMSYQGSCYMNSAAVTVPDDDISDLANMTLTGTAVAGGSDTLTFADGTEAYSTSGDDSVVDLATAWQASEFNIIGDGGGSEADFNAGSSVTVNVSLSDGSSDAPTCASNDGTTGETNNLNLGSCSASGGSTPSIQFTESN</sequence>
<organism evidence="2 3">
    <name type="scientific">Dyella mobilis</name>
    <dbReference type="NCBI Taxonomy" id="1849582"/>
    <lineage>
        <taxon>Bacteria</taxon>
        <taxon>Pseudomonadati</taxon>
        <taxon>Pseudomonadota</taxon>
        <taxon>Gammaproteobacteria</taxon>
        <taxon>Lysobacterales</taxon>
        <taxon>Rhodanobacteraceae</taxon>
        <taxon>Dyella</taxon>
    </lineage>
</organism>
<evidence type="ECO:0000313" key="3">
    <source>
        <dbReference type="Proteomes" id="UP001430193"/>
    </source>
</evidence>
<reference evidence="2" key="1">
    <citation type="submission" date="2020-10" db="EMBL/GenBank/DDBJ databases">
        <title>Phylogeny of dyella-like bacteria.</title>
        <authorList>
            <person name="Fu J."/>
        </authorList>
    </citation>
    <scope>NUCLEOTIDE SEQUENCE</scope>
    <source>
        <strain evidence="2">DHON07</strain>
    </source>
</reference>
<feature type="signal peptide" evidence="1">
    <location>
        <begin position="1"/>
        <end position="29"/>
    </location>
</feature>
<protein>
    <recommendedName>
        <fullName evidence="4">Secreted protein</fullName>
    </recommendedName>
</protein>
<keyword evidence="3" id="KW-1185">Reference proteome</keyword>
<evidence type="ECO:0000256" key="1">
    <source>
        <dbReference type="SAM" id="SignalP"/>
    </source>
</evidence>